<dbReference type="RefSeq" id="WP_074795947.1">
    <property type="nucleotide sequence ID" value="NZ_FOVJ01000002.1"/>
</dbReference>
<comment type="similarity">
    <text evidence="1">Belongs to the bactofilin family.</text>
</comment>
<protein>
    <submittedName>
        <fullName evidence="2">Protein CcmA, bactofilin family</fullName>
    </submittedName>
</protein>
<sequence>MFGKKPGKPQNQIDSLIGAGTHIEGNISFSGGLRIDGRVTGNIIAPGDKPSALVLSDQAVIEGKIQVSHAVVNGSISGAIHASEYVELQPKARVSGDVYYKAMEIQLGASVDGMLHHLDNVKTDADSKVVTLVPAKQSD</sequence>
<dbReference type="EMBL" id="FOVJ01000002">
    <property type="protein sequence ID" value="SFN60319.1"/>
    <property type="molecule type" value="Genomic_DNA"/>
</dbReference>
<dbReference type="Pfam" id="PF04519">
    <property type="entry name" value="Bactofilin"/>
    <property type="match status" value="1"/>
</dbReference>
<evidence type="ECO:0000313" key="2">
    <source>
        <dbReference type="EMBL" id="SFN60319.1"/>
    </source>
</evidence>
<dbReference type="Proteomes" id="UP000183107">
    <property type="component" value="Unassembled WGS sequence"/>
</dbReference>
<evidence type="ECO:0000313" key="3">
    <source>
        <dbReference type="Proteomes" id="UP000183107"/>
    </source>
</evidence>
<dbReference type="InterPro" id="IPR007607">
    <property type="entry name" value="BacA/B"/>
</dbReference>
<dbReference type="OrthoDB" id="8903691at2"/>
<reference evidence="3" key="1">
    <citation type="submission" date="2016-10" db="EMBL/GenBank/DDBJ databases">
        <authorList>
            <person name="Varghese N."/>
        </authorList>
    </citation>
    <scope>NUCLEOTIDE SEQUENCE [LARGE SCALE GENOMIC DNA]</scope>
    <source>
        <strain evidence="3">Nsp8</strain>
    </source>
</reference>
<organism evidence="2 3">
    <name type="scientific">Nitrosospira briensis</name>
    <dbReference type="NCBI Taxonomy" id="35799"/>
    <lineage>
        <taxon>Bacteria</taxon>
        <taxon>Pseudomonadati</taxon>
        <taxon>Pseudomonadota</taxon>
        <taxon>Betaproteobacteria</taxon>
        <taxon>Nitrosomonadales</taxon>
        <taxon>Nitrosomonadaceae</taxon>
        <taxon>Nitrosospira</taxon>
    </lineage>
</organism>
<evidence type="ECO:0000256" key="1">
    <source>
        <dbReference type="ARBA" id="ARBA00044755"/>
    </source>
</evidence>
<dbReference type="PANTHER" id="PTHR35024:SF4">
    <property type="entry name" value="POLYMER-FORMING CYTOSKELETAL PROTEIN"/>
    <property type="match status" value="1"/>
</dbReference>
<gene>
    <name evidence="2" type="ORF">SAMN05216386_1323</name>
</gene>
<proteinExistence type="inferred from homology"/>
<dbReference type="AlphaFoldDB" id="A0A1I5ADP0"/>
<accession>A0A1I5ADP0</accession>
<keyword evidence="3" id="KW-1185">Reference proteome</keyword>
<name>A0A1I5ADP0_9PROT</name>
<dbReference type="PANTHER" id="PTHR35024">
    <property type="entry name" value="HYPOTHETICAL CYTOSOLIC PROTEIN"/>
    <property type="match status" value="1"/>
</dbReference>